<reference evidence="1" key="1">
    <citation type="submission" date="2023-12" db="EMBL/GenBank/DDBJ databases">
        <title>Genome assembly of Anisodus tanguticus.</title>
        <authorList>
            <person name="Wang Y.-J."/>
        </authorList>
    </citation>
    <scope>NUCLEOTIDE SEQUENCE</scope>
    <source>
        <strain evidence="1">KB-2021</strain>
        <tissue evidence="1">Leaf</tissue>
    </source>
</reference>
<organism evidence="1 2">
    <name type="scientific">Anisodus tanguticus</name>
    <dbReference type="NCBI Taxonomy" id="243964"/>
    <lineage>
        <taxon>Eukaryota</taxon>
        <taxon>Viridiplantae</taxon>
        <taxon>Streptophyta</taxon>
        <taxon>Embryophyta</taxon>
        <taxon>Tracheophyta</taxon>
        <taxon>Spermatophyta</taxon>
        <taxon>Magnoliopsida</taxon>
        <taxon>eudicotyledons</taxon>
        <taxon>Gunneridae</taxon>
        <taxon>Pentapetalae</taxon>
        <taxon>asterids</taxon>
        <taxon>lamiids</taxon>
        <taxon>Solanales</taxon>
        <taxon>Solanaceae</taxon>
        <taxon>Solanoideae</taxon>
        <taxon>Hyoscyameae</taxon>
        <taxon>Anisodus</taxon>
    </lineage>
</organism>
<proteinExistence type="predicted"/>
<comment type="caution">
    <text evidence="1">The sequence shown here is derived from an EMBL/GenBank/DDBJ whole genome shotgun (WGS) entry which is preliminary data.</text>
</comment>
<dbReference type="PANTHER" id="PTHR48008:SF14">
    <property type="entry name" value="PROTEIN KINASE DOMAIN-CONTAINING PROTEIN"/>
    <property type="match status" value="1"/>
</dbReference>
<dbReference type="AlphaFoldDB" id="A0AAE1RDU3"/>
<gene>
    <name evidence="1" type="ORF">RND71_032051</name>
</gene>
<dbReference type="Gene3D" id="1.10.510.10">
    <property type="entry name" value="Transferase(Phosphotransferase) domain 1"/>
    <property type="match status" value="1"/>
</dbReference>
<accession>A0AAE1RDU3</accession>
<evidence type="ECO:0000313" key="1">
    <source>
        <dbReference type="EMBL" id="KAK4349296.1"/>
    </source>
</evidence>
<protein>
    <recommendedName>
        <fullName evidence="3">Protein kinase domain-containing protein</fullName>
    </recommendedName>
</protein>
<dbReference type="EMBL" id="JAVYJV010000017">
    <property type="protein sequence ID" value="KAK4349296.1"/>
    <property type="molecule type" value="Genomic_DNA"/>
</dbReference>
<name>A0AAE1RDU3_9SOLA</name>
<dbReference type="InterPro" id="IPR011009">
    <property type="entry name" value="Kinase-like_dom_sf"/>
</dbReference>
<evidence type="ECO:0000313" key="2">
    <source>
        <dbReference type="Proteomes" id="UP001291623"/>
    </source>
</evidence>
<dbReference type="Proteomes" id="UP001291623">
    <property type="component" value="Unassembled WGS sequence"/>
</dbReference>
<dbReference type="SUPFAM" id="SSF56112">
    <property type="entry name" value="Protein kinase-like (PK-like)"/>
    <property type="match status" value="1"/>
</dbReference>
<sequence>MVAHLSDFGISKLLSEDDNILYTKTLGTLGYIAPVMESMLIETFTRTKPSDEMFDGDRSLRRWVSNSLPHAVMEVVDANLITAEDNHLMKKLDCVVSIMKWQ</sequence>
<dbReference type="PANTHER" id="PTHR48008">
    <property type="entry name" value="LEUCINE-RICH REPEAT RECEPTOR-LIKE PROTEIN KINASE IMK3-RELATED"/>
    <property type="match status" value="1"/>
</dbReference>
<dbReference type="InterPro" id="IPR052451">
    <property type="entry name" value="Ser/Thr_kinase-like"/>
</dbReference>
<keyword evidence="2" id="KW-1185">Reference proteome</keyword>
<evidence type="ECO:0008006" key="3">
    <source>
        <dbReference type="Google" id="ProtNLM"/>
    </source>
</evidence>